<dbReference type="AlphaFoldDB" id="A0A378P950"/>
<reference evidence="2 3" key="1">
    <citation type="submission" date="2018-06" db="EMBL/GenBank/DDBJ databases">
        <authorList>
            <consortium name="Pathogen Informatics"/>
            <person name="Doyle S."/>
        </authorList>
    </citation>
    <scope>NUCLEOTIDE SEQUENCE [LARGE SCALE GENOMIC DNA]</scope>
    <source>
        <strain evidence="2 3">NCTC12376</strain>
    </source>
</reference>
<sequence>MKTDKEKHQPIPESITADEPKTSSIALALQQFRKEAEKKRGC</sequence>
<accession>A0A378P950</accession>
<organism evidence="2 3">
    <name type="scientific">Legionella quateirensis</name>
    <dbReference type="NCBI Taxonomy" id="45072"/>
    <lineage>
        <taxon>Bacteria</taxon>
        <taxon>Pseudomonadati</taxon>
        <taxon>Pseudomonadota</taxon>
        <taxon>Gammaproteobacteria</taxon>
        <taxon>Legionellales</taxon>
        <taxon>Legionellaceae</taxon>
        <taxon>Legionella</taxon>
    </lineage>
</organism>
<proteinExistence type="predicted"/>
<dbReference type="EMBL" id="UGOW01000003">
    <property type="protein sequence ID" value="STY83069.1"/>
    <property type="molecule type" value="Genomic_DNA"/>
</dbReference>
<evidence type="ECO:0000256" key="1">
    <source>
        <dbReference type="SAM" id="MobiDB-lite"/>
    </source>
</evidence>
<dbReference type="RefSeq" id="WP_420798048.1">
    <property type="nucleotide sequence ID" value="NZ_CAAAIL010000009.1"/>
</dbReference>
<dbReference type="Proteomes" id="UP000254230">
    <property type="component" value="Unassembled WGS sequence"/>
</dbReference>
<feature type="compositionally biased region" description="Basic and acidic residues" evidence="1">
    <location>
        <begin position="1"/>
        <end position="10"/>
    </location>
</feature>
<name>A0A378P950_9GAMM</name>
<protein>
    <submittedName>
        <fullName evidence="2">Uncharacterized protein</fullName>
    </submittedName>
</protein>
<evidence type="ECO:0000313" key="2">
    <source>
        <dbReference type="EMBL" id="STY83069.1"/>
    </source>
</evidence>
<gene>
    <name evidence="2" type="ORF">NCTC12376_03535</name>
</gene>
<evidence type="ECO:0000313" key="3">
    <source>
        <dbReference type="Proteomes" id="UP000254230"/>
    </source>
</evidence>
<feature type="region of interest" description="Disordered" evidence="1">
    <location>
        <begin position="1"/>
        <end position="23"/>
    </location>
</feature>